<dbReference type="Gene3D" id="3.30.420.110">
    <property type="entry name" value="MutS, connector domain"/>
    <property type="match status" value="1"/>
</dbReference>
<dbReference type="InterPro" id="IPR007696">
    <property type="entry name" value="DNA_mismatch_repair_MutS_core"/>
</dbReference>
<reference evidence="9" key="1">
    <citation type="journal article" date="2020" name="Nature">
        <title>Giant virus diversity and host interactions through global metagenomics.</title>
        <authorList>
            <person name="Schulz F."/>
            <person name="Roux S."/>
            <person name="Paez-Espino D."/>
            <person name="Jungbluth S."/>
            <person name="Walsh D.A."/>
            <person name="Denef V.J."/>
            <person name="McMahon K.D."/>
            <person name="Konstantinidis K.T."/>
            <person name="Eloe-Fadrosh E.A."/>
            <person name="Kyrpides N.C."/>
            <person name="Woyke T."/>
        </authorList>
    </citation>
    <scope>NUCLEOTIDE SEQUENCE</scope>
    <source>
        <strain evidence="9">GVMAG-M-3300023179-111</strain>
    </source>
</reference>
<dbReference type="InterPro" id="IPR003615">
    <property type="entry name" value="HNH_nuc"/>
</dbReference>
<evidence type="ECO:0000259" key="8">
    <source>
        <dbReference type="SMART" id="SM00534"/>
    </source>
</evidence>
<dbReference type="CDD" id="cd00085">
    <property type="entry name" value="HNHc"/>
    <property type="match status" value="1"/>
</dbReference>
<dbReference type="GO" id="GO:0005634">
    <property type="term" value="C:nucleus"/>
    <property type="evidence" value="ECO:0007669"/>
    <property type="project" value="TreeGrafter"/>
</dbReference>
<dbReference type="InterPro" id="IPR036678">
    <property type="entry name" value="MutS_con_dom_sf"/>
</dbReference>
<keyword evidence="3" id="KW-0227">DNA damage</keyword>
<dbReference type="PANTHER" id="PTHR11361:SF34">
    <property type="entry name" value="DNA MISMATCH REPAIR PROTEIN MSH1, MITOCHONDRIAL"/>
    <property type="match status" value="1"/>
</dbReference>
<keyword evidence="4" id="KW-0067">ATP-binding</keyword>
<evidence type="ECO:0008006" key="10">
    <source>
        <dbReference type="Google" id="ProtNLM"/>
    </source>
</evidence>
<dbReference type="InterPro" id="IPR000432">
    <property type="entry name" value="DNA_mismatch_repair_MutS_C"/>
</dbReference>
<accession>A0A6C0E2F9</accession>
<dbReference type="SUPFAM" id="SSF53150">
    <property type="entry name" value="DNA repair protein MutS, domain II"/>
    <property type="match status" value="1"/>
</dbReference>
<dbReference type="GO" id="GO:0140664">
    <property type="term" value="F:ATP-dependent DNA damage sensor activity"/>
    <property type="evidence" value="ECO:0007669"/>
    <property type="project" value="InterPro"/>
</dbReference>
<evidence type="ECO:0000256" key="2">
    <source>
        <dbReference type="ARBA" id="ARBA00022741"/>
    </source>
</evidence>
<evidence type="ECO:0000256" key="1">
    <source>
        <dbReference type="ARBA" id="ARBA00006271"/>
    </source>
</evidence>
<dbReference type="AlphaFoldDB" id="A0A6C0E2F9"/>
<evidence type="ECO:0000256" key="3">
    <source>
        <dbReference type="ARBA" id="ARBA00022763"/>
    </source>
</evidence>
<evidence type="ECO:0000256" key="4">
    <source>
        <dbReference type="ARBA" id="ARBA00022840"/>
    </source>
</evidence>
<sequence length="1014" mass="117881">MVIIDSYLEYHNKYTNIYGSKTIILMQVGSFFEIYSTLDEGPNMKELSDLLDIQYTKKDKSINEVNKSNHYLMGFPTYTLQKFIDILINSQYTIVLIEQTTPPPKPKREITQIISPSTYSEFQKTPGQNNYLMTIYFSYGQDKYKESFINVSISWVDISTNECFITETDDFDSQINLEDTLKTILNNNPNEIVLFTDIQIKGNEKHMNDISNFITQIPSNICIHDQTKKVIDDNFFKLTYQVTILKKVYQNTGLLSVIEYLDLEMRQNLIVCFVYLLQFAYEHNENILNGMKKPVFMENDKYMALINNALSNLNIISQNTSKTSSVINLLNNCKTNIGKRYFRKCMINPLTNIQMIEERYNQCDFFIKNKFYERVRKFLTNITDFERLYKRILLKTLQPPELMSIYSSFQNVKNLYIILKEQNADFGIYGWYDERNKQLENILNYFERFDLNELEKVNLNQIIRNLFKTGVYEDLDLKQNEIYILENIFENVVDSLNNGLDKEFKLEKNKDNVKSISVTTNRYQNMLKDKMRVDNINELLQRKCNMTLDDITSKPVSASNKSMLKILFKGMNENQIKLTEIQSDFRNKILDAYMNELTYISNNYYELFTSVIEFVGKIDIFSNNAMNSVEFCLKRPEIVKKDYGFIEAKKIRHILIENIQTDTSYIANDIQIGLENNKGILLYGYNGVGKSSILKSVGISLILAQSGSYVPCNSFVYSPYNKIFSRIPGSDNLFKGQSLFQAEISELRTILKRADEKSLVISDELCSGTENLSALSLISSSIDFLSKNNVSFMMATHLHELTDIDCVKNAKNVNVYHLEVSYSEKYGLVYNRILKEGQGSKQYGLEVCKSLDLPDDFLYLANQIRQELSGINKNIVSTKNSQYNNSVYFDVCSICNKKTEEIHHIIEQSKSNEKGIIEEANIHKNRKSNLINVCSICHDEIHNNKIKINGYIQTSNGIKLDIEKNMNDINNELESKIKILRNKGNTMSKIFDIMKSEHEKEKITMYKIKKILKK</sequence>
<dbReference type="InterPro" id="IPR027417">
    <property type="entry name" value="P-loop_NTPase"/>
</dbReference>
<dbReference type="EMBL" id="MN739710">
    <property type="protein sequence ID" value="QHT22469.1"/>
    <property type="molecule type" value="Genomic_DNA"/>
</dbReference>
<dbReference type="GO" id="GO:0030983">
    <property type="term" value="F:mismatched DNA binding"/>
    <property type="evidence" value="ECO:0007669"/>
    <property type="project" value="InterPro"/>
</dbReference>
<dbReference type="Gene3D" id="3.40.50.300">
    <property type="entry name" value="P-loop containing nucleotide triphosphate hydrolases"/>
    <property type="match status" value="1"/>
</dbReference>
<protein>
    <recommendedName>
        <fullName evidence="10">DNA mismatch repair proteins mutS family domain-containing protein</fullName>
    </recommendedName>
</protein>
<dbReference type="GO" id="GO:0005524">
    <property type="term" value="F:ATP binding"/>
    <property type="evidence" value="ECO:0007669"/>
    <property type="project" value="UniProtKB-KW"/>
</dbReference>
<dbReference type="Pfam" id="PF00488">
    <property type="entry name" value="MutS_V"/>
    <property type="match status" value="1"/>
</dbReference>
<dbReference type="InterPro" id="IPR007695">
    <property type="entry name" value="DNA_mismatch_repair_MutS-lik_N"/>
</dbReference>
<dbReference type="SMART" id="SM00534">
    <property type="entry name" value="MUTSac"/>
    <property type="match status" value="1"/>
</dbReference>
<feature type="domain" description="DNA mismatch repair protein MutS core" evidence="7">
    <location>
        <begin position="321"/>
        <end position="659"/>
    </location>
</feature>
<dbReference type="Pfam" id="PF05192">
    <property type="entry name" value="MutS_III"/>
    <property type="match status" value="1"/>
</dbReference>
<dbReference type="InterPro" id="IPR017261">
    <property type="entry name" value="DNA_mismatch_repair_MutS/MSH"/>
</dbReference>
<evidence type="ECO:0000256" key="6">
    <source>
        <dbReference type="ARBA" id="ARBA00023204"/>
    </source>
</evidence>
<comment type="similarity">
    <text evidence="1">Belongs to the DNA mismatch repair MutS family.</text>
</comment>
<dbReference type="Pfam" id="PF01624">
    <property type="entry name" value="MutS_I"/>
    <property type="match status" value="1"/>
</dbReference>
<dbReference type="Gene3D" id="1.10.1420.10">
    <property type="match status" value="1"/>
</dbReference>
<evidence type="ECO:0000313" key="9">
    <source>
        <dbReference type="EMBL" id="QHT22469.1"/>
    </source>
</evidence>
<dbReference type="SUPFAM" id="SSF52540">
    <property type="entry name" value="P-loop containing nucleoside triphosphate hydrolases"/>
    <property type="match status" value="1"/>
</dbReference>
<name>A0A6C0E2F9_9ZZZZ</name>
<dbReference type="InterPro" id="IPR016151">
    <property type="entry name" value="DNA_mismatch_repair_MutS_N"/>
</dbReference>
<dbReference type="Gene3D" id="3.40.1170.10">
    <property type="entry name" value="DNA repair protein MutS, domain I"/>
    <property type="match status" value="1"/>
</dbReference>
<dbReference type="PIRSF" id="PIRSF037677">
    <property type="entry name" value="DNA_mis_repair_Msh6"/>
    <property type="match status" value="1"/>
</dbReference>
<feature type="domain" description="DNA mismatch repair proteins mutS family" evidence="8">
    <location>
        <begin position="677"/>
        <end position="866"/>
    </location>
</feature>
<organism evidence="9">
    <name type="scientific">viral metagenome</name>
    <dbReference type="NCBI Taxonomy" id="1070528"/>
    <lineage>
        <taxon>unclassified sequences</taxon>
        <taxon>metagenomes</taxon>
        <taxon>organismal metagenomes</taxon>
    </lineage>
</organism>
<dbReference type="SUPFAM" id="SSF48334">
    <property type="entry name" value="DNA repair protein MutS, domain III"/>
    <property type="match status" value="1"/>
</dbReference>
<dbReference type="InterPro" id="IPR045076">
    <property type="entry name" value="MutS"/>
</dbReference>
<dbReference type="SMART" id="SM00533">
    <property type="entry name" value="MUTSd"/>
    <property type="match status" value="1"/>
</dbReference>
<keyword evidence="2" id="KW-0547">Nucleotide-binding</keyword>
<dbReference type="GO" id="GO:0006298">
    <property type="term" value="P:mismatch repair"/>
    <property type="evidence" value="ECO:0007669"/>
    <property type="project" value="InterPro"/>
</dbReference>
<keyword evidence="5" id="KW-0238">DNA-binding</keyword>
<proteinExistence type="inferred from homology"/>
<keyword evidence="6" id="KW-0234">DNA repair</keyword>
<dbReference type="InterPro" id="IPR036187">
    <property type="entry name" value="DNA_mismatch_repair_MutS_sf"/>
</dbReference>
<evidence type="ECO:0000256" key="5">
    <source>
        <dbReference type="ARBA" id="ARBA00023125"/>
    </source>
</evidence>
<dbReference type="PANTHER" id="PTHR11361">
    <property type="entry name" value="DNA MISMATCH REPAIR PROTEIN MUTS FAMILY MEMBER"/>
    <property type="match status" value="1"/>
</dbReference>
<dbReference type="SUPFAM" id="SSF55271">
    <property type="entry name" value="DNA repair protein MutS, domain I"/>
    <property type="match status" value="1"/>
</dbReference>
<evidence type="ECO:0000259" key="7">
    <source>
        <dbReference type="SMART" id="SM00533"/>
    </source>
</evidence>